<dbReference type="SMART" id="SM00347">
    <property type="entry name" value="HTH_MARR"/>
    <property type="match status" value="1"/>
</dbReference>
<dbReference type="KEGG" id="pfla:Pflav_023930"/>
<dbReference type="PANTHER" id="PTHR33164">
    <property type="entry name" value="TRANSCRIPTIONAL REGULATOR, MARR FAMILY"/>
    <property type="match status" value="1"/>
</dbReference>
<dbReference type="Gene3D" id="1.10.10.10">
    <property type="entry name" value="Winged helix-like DNA-binding domain superfamily/Winged helix DNA-binding domain"/>
    <property type="match status" value="1"/>
</dbReference>
<dbReference type="Proteomes" id="UP000502508">
    <property type="component" value="Chromosome"/>
</dbReference>
<evidence type="ECO:0000313" key="2">
    <source>
        <dbReference type="EMBL" id="BCB75983.1"/>
    </source>
</evidence>
<reference evidence="2 3" key="1">
    <citation type="submission" date="2020-03" db="EMBL/GenBank/DDBJ databases">
        <title>Whole genome shotgun sequence of Phytohabitans flavus NBRC 107702.</title>
        <authorList>
            <person name="Komaki H."/>
            <person name="Tamura T."/>
        </authorList>
    </citation>
    <scope>NUCLEOTIDE SEQUENCE [LARGE SCALE GENOMIC DNA]</scope>
    <source>
        <strain evidence="2 3">NBRC 107702</strain>
    </source>
</reference>
<feature type="domain" description="HTH marR-type" evidence="1">
    <location>
        <begin position="13"/>
        <end position="149"/>
    </location>
</feature>
<dbReference type="PROSITE" id="PS50995">
    <property type="entry name" value="HTH_MARR_2"/>
    <property type="match status" value="1"/>
</dbReference>
<dbReference type="EMBL" id="AP022870">
    <property type="protein sequence ID" value="BCB75983.1"/>
    <property type="molecule type" value="Genomic_DNA"/>
</dbReference>
<proteinExistence type="predicted"/>
<reference evidence="2 3" key="2">
    <citation type="submission" date="2020-03" db="EMBL/GenBank/DDBJ databases">
        <authorList>
            <person name="Ichikawa N."/>
            <person name="Kimura A."/>
            <person name="Kitahashi Y."/>
            <person name="Uohara A."/>
        </authorList>
    </citation>
    <scope>NUCLEOTIDE SEQUENCE [LARGE SCALE GENOMIC DNA]</scope>
    <source>
        <strain evidence="2 3">NBRC 107702</strain>
    </source>
</reference>
<dbReference type="AlphaFoldDB" id="A0A6F8XQ82"/>
<accession>A0A6F8XQ82</accession>
<sequence length="166" mass="18317">MVTEITEDADGALPRTGRRLGLLRVALDQALDAVLADVGPAHPALRRAHLLIFRFDGIEGSTSAELAAHAGMTKQSMHELVTHLERHGYLRRGPDPGDTRSRPLHLTPAGRALEREVHAAIAGVLESWRDQVGEARFDALWETLQEITGECAPLVDLAELRSRRRR</sequence>
<organism evidence="2 3">
    <name type="scientific">Phytohabitans flavus</name>
    <dbReference type="NCBI Taxonomy" id="1076124"/>
    <lineage>
        <taxon>Bacteria</taxon>
        <taxon>Bacillati</taxon>
        <taxon>Actinomycetota</taxon>
        <taxon>Actinomycetes</taxon>
        <taxon>Micromonosporales</taxon>
        <taxon>Micromonosporaceae</taxon>
    </lineage>
</organism>
<dbReference type="InterPro" id="IPR036388">
    <property type="entry name" value="WH-like_DNA-bd_sf"/>
</dbReference>
<name>A0A6F8XQ82_9ACTN</name>
<dbReference type="InterPro" id="IPR039422">
    <property type="entry name" value="MarR/SlyA-like"/>
</dbReference>
<dbReference type="InterPro" id="IPR036390">
    <property type="entry name" value="WH_DNA-bd_sf"/>
</dbReference>
<keyword evidence="3" id="KW-1185">Reference proteome</keyword>
<protein>
    <recommendedName>
        <fullName evidence="1">HTH marR-type domain-containing protein</fullName>
    </recommendedName>
</protein>
<dbReference type="Pfam" id="PF12802">
    <property type="entry name" value="MarR_2"/>
    <property type="match status" value="1"/>
</dbReference>
<gene>
    <name evidence="2" type="ORF">Pflav_023930</name>
</gene>
<dbReference type="PANTHER" id="PTHR33164:SF99">
    <property type="entry name" value="MARR FAMILY REGULATORY PROTEIN"/>
    <property type="match status" value="1"/>
</dbReference>
<evidence type="ECO:0000259" key="1">
    <source>
        <dbReference type="PROSITE" id="PS50995"/>
    </source>
</evidence>
<evidence type="ECO:0000313" key="3">
    <source>
        <dbReference type="Proteomes" id="UP000502508"/>
    </source>
</evidence>
<dbReference type="GO" id="GO:0003700">
    <property type="term" value="F:DNA-binding transcription factor activity"/>
    <property type="evidence" value="ECO:0007669"/>
    <property type="project" value="InterPro"/>
</dbReference>
<dbReference type="GO" id="GO:0006950">
    <property type="term" value="P:response to stress"/>
    <property type="evidence" value="ECO:0007669"/>
    <property type="project" value="TreeGrafter"/>
</dbReference>
<dbReference type="SUPFAM" id="SSF46785">
    <property type="entry name" value="Winged helix' DNA-binding domain"/>
    <property type="match status" value="1"/>
</dbReference>
<dbReference type="InterPro" id="IPR000835">
    <property type="entry name" value="HTH_MarR-typ"/>
</dbReference>
<dbReference type="RefSeq" id="WP_180201264.1">
    <property type="nucleotide sequence ID" value="NZ_AP022870.1"/>
</dbReference>